<evidence type="ECO:0000256" key="1">
    <source>
        <dbReference type="SAM" id="MobiDB-lite"/>
    </source>
</evidence>
<sequence length="94" mass="9903">MPSPHFWFWSSPAIPVPVPAAPAVPAVPAAPSAAPSAPTAPAAPSEQAVTAPTSDEEASRKSAEDEGTANIYRFAGVMFAVFYTFYGTFYVFHK</sequence>
<feature type="compositionally biased region" description="Low complexity" evidence="1">
    <location>
        <begin position="25"/>
        <end position="45"/>
    </location>
</feature>
<evidence type="ECO:0000313" key="4">
    <source>
        <dbReference type="Proteomes" id="UP001205105"/>
    </source>
</evidence>
<keyword evidence="2" id="KW-1133">Transmembrane helix</keyword>
<gene>
    <name evidence="3" type="ORF">COHA_001768</name>
</gene>
<comment type="caution">
    <text evidence="3">The sequence shown here is derived from an EMBL/GenBank/DDBJ whole genome shotgun (WGS) entry which is preliminary data.</text>
</comment>
<dbReference type="EMBL" id="JADXDR010000025">
    <property type="protein sequence ID" value="KAI7844679.1"/>
    <property type="molecule type" value="Genomic_DNA"/>
</dbReference>
<accession>A0AAD5E1P9</accession>
<protein>
    <submittedName>
        <fullName evidence="3">Uncharacterized protein</fullName>
    </submittedName>
</protein>
<reference evidence="3" key="1">
    <citation type="submission" date="2020-11" db="EMBL/GenBank/DDBJ databases">
        <title>Chlorella ohadii genome sequencing and assembly.</title>
        <authorList>
            <person name="Murik O."/>
            <person name="Treves H."/>
            <person name="Kedem I."/>
            <person name="Shotland Y."/>
            <person name="Kaplan A."/>
        </authorList>
    </citation>
    <scope>NUCLEOTIDE SEQUENCE</scope>
    <source>
        <strain evidence="3">1</strain>
    </source>
</reference>
<evidence type="ECO:0000313" key="3">
    <source>
        <dbReference type="EMBL" id="KAI7844679.1"/>
    </source>
</evidence>
<feature type="region of interest" description="Disordered" evidence="1">
    <location>
        <begin position="25"/>
        <end position="65"/>
    </location>
</feature>
<proteinExistence type="predicted"/>
<keyword evidence="4" id="KW-1185">Reference proteome</keyword>
<dbReference type="AlphaFoldDB" id="A0AAD5E1P9"/>
<name>A0AAD5E1P9_9CHLO</name>
<organism evidence="3 4">
    <name type="scientific">Chlorella ohadii</name>
    <dbReference type="NCBI Taxonomy" id="2649997"/>
    <lineage>
        <taxon>Eukaryota</taxon>
        <taxon>Viridiplantae</taxon>
        <taxon>Chlorophyta</taxon>
        <taxon>core chlorophytes</taxon>
        <taxon>Trebouxiophyceae</taxon>
        <taxon>Chlorellales</taxon>
        <taxon>Chlorellaceae</taxon>
        <taxon>Chlorella clade</taxon>
        <taxon>Chlorella</taxon>
    </lineage>
</organism>
<dbReference type="Proteomes" id="UP001205105">
    <property type="component" value="Unassembled WGS sequence"/>
</dbReference>
<evidence type="ECO:0000256" key="2">
    <source>
        <dbReference type="SAM" id="Phobius"/>
    </source>
</evidence>
<keyword evidence="2" id="KW-0472">Membrane</keyword>
<keyword evidence="2" id="KW-0812">Transmembrane</keyword>
<feature type="transmembrane region" description="Helical" evidence="2">
    <location>
        <begin position="71"/>
        <end position="92"/>
    </location>
</feature>